<evidence type="ECO:0000313" key="2">
    <source>
        <dbReference type="Proteomes" id="UP000061468"/>
    </source>
</evidence>
<sequence length="871" mass="97185">MKSLLSVFTAVTIITAPVINAEPDVFMSFDFQNGELERGFDDWYYSDKGENPCQIYNGENQSKLCRADGAKFYPYYNGRNSDHMGWLQYGYIDSSSDFSVEGTSLRVHLTGGMYKDALGNIQSDGTPIKSKKEFTSDEDLGVQPRLPGDISLYYKGPTATSKIEQFSGKNRLTVWVLMPKNSVDIEKYSTEFYNSPAKSFSFYPFINTSKGAHYYHHASNIPMGGWTKIQFDASPTHKNSGGVNDLHAFVEGGTEYAGSGTDYFANIAAFNLRADFSKYLPANSVYYIDEVSTSYKPYENEETIKTLAIGYSPESNEFDISFEDKYRCLACSAKYEVRYSFEPIDNSNFESSFKPAFVTNFDRRYSNAEGVIYKPKNGYNLLWASFKLRNEHLSYLSEGSTVYFAVRDISERAEGNYYEEDNMLVDVPGVGQVAKKNLVKTIDYTIVDVNYPLQIETSEISQPIVGYNYEQEIVVEGGKRPYNLQAIGLPNGLTLEGNKLVGVASQASSDTVILSAIDNVGQTTDVELEIDVRTEEQLRVGQCKVLVEFGQTYFPSSNFDSVFHDIYTGVYQSGMTTLVGSNAKYNYQGISGSGIYLDAGDKIRLVWRNIGEDTISFAPRLSFSAQHRFNQAESQEWISLDISNATSGNTTVSELMLPAPLNPYSINVNSNFSNNKTLLLERIEVVSAQFDESDYCEMPINFTKATEAQISQTSVILADFSLQNSSEFELHESLNTVFMDRYTGFNEQGLGIIIGSNGKYNYQGIKGEGINIGTGAQLKITWKNFSSEELVFTPVISFDYEGRQIHGGTWLELSQTRVSGFDQVAQEPGTGYSQLDLTDSSITWLDLINISSNVSVSNTLIVKKIELVDGA</sequence>
<dbReference type="Proteomes" id="UP000061468">
    <property type="component" value="Chromosome"/>
</dbReference>
<reference evidence="1 2" key="1">
    <citation type="submission" date="2015-12" db="EMBL/GenBank/DDBJ databases">
        <title>Intraspecies pangenome expansion in the marine bacterium Alteromonas.</title>
        <authorList>
            <person name="Lopez-Perez M."/>
            <person name="Rodriguez-Valera F."/>
        </authorList>
    </citation>
    <scope>NUCLEOTIDE SEQUENCE [LARGE SCALE GENOMIC DNA]</scope>
    <source>
        <strain evidence="1 2">UM8</strain>
    </source>
</reference>
<dbReference type="AlphaFoldDB" id="A0AAC8XLK6"/>
<evidence type="ECO:0000313" key="1">
    <source>
        <dbReference type="EMBL" id="AMJ79306.1"/>
    </source>
</evidence>
<organism evidence="1 2">
    <name type="scientific">Alteromonas mediterranea</name>
    <dbReference type="NCBI Taxonomy" id="314275"/>
    <lineage>
        <taxon>Bacteria</taxon>
        <taxon>Pseudomonadati</taxon>
        <taxon>Pseudomonadota</taxon>
        <taxon>Gammaproteobacteria</taxon>
        <taxon>Alteromonadales</taxon>
        <taxon>Alteromonadaceae</taxon>
        <taxon>Alteromonas/Salinimonas group</taxon>
        <taxon>Alteromonas</taxon>
    </lineage>
</organism>
<dbReference type="RefSeq" id="WP_015067654.1">
    <property type="nucleotide sequence ID" value="NZ_CP013928.1"/>
</dbReference>
<dbReference type="Gene3D" id="2.60.40.10">
    <property type="entry name" value="Immunoglobulins"/>
    <property type="match status" value="1"/>
</dbReference>
<proteinExistence type="predicted"/>
<name>A0AAC8XLK6_9ALTE</name>
<dbReference type="InterPro" id="IPR013783">
    <property type="entry name" value="Ig-like_fold"/>
</dbReference>
<gene>
    <name evidence="1" type="ORF">AV942_13900</name>
</gene>
<dbReference type="EMBL" id="CP013928">
    <property type="protein sequence ID" value="AMJ79306.1"/>
    <property type="molecule type" value="Genomic_DNA"/>
</dbReference>
<accession>A0AAC8XLK6</accession>
<evidence type="ECO:0008006" key="3">
    <source>
        <dbReference type="Google" id="ProtNLM"/>
    </source>
</evidence>
<protein>
    <recommendedName>
        <fullName evidence="3">Dystroglycan-type cadherin-like domain-containing protein</fullName>
    </recommendedName>
</protein>